<dbReference type="InterPro" id="IPR005471">
    <property type="entry name" value="Tscrpt_reg_IclR_N"/>
</dbReference>
<proteinExistence type="predicted"/>
<evidence type="ECO:0000313" key="7">
    <source>
        <dbReference type="Proteomes" id="UP001490365"/>
    </source>
</evidence>
<keyword evidence="1" id="KW-0805">Transcription regulation</keyword>
<dbReference type="PANTHER" id="PTHR30136">
    <property type="entry name" value="HELIX-TURN-HELIX TRANSCRIPTIONAL REGULATOR, ICLR FAMILY"/>
    <property type="match status" value="1"/>
</dbReference>
<evidence type="ECO:0000313" key="6">
    <source>
        <dbReference type="EMBL" id="MER6266590.1"/>
    </source>
</evidence>
<dbReference type="Gene3D" id="1.10.10.10">
    <property type="entry name" value="Winged helix-like DNA-binding domain superfamily/Winged helix DNA-binding domain"/>
    <property type="match status" value="1"/>
</dbReference>
<dbReference type="InterPro" id="IPR036390">
    <property type="entry name" value="WH_DNA-bd_sf"/>
</dbReference>
<reference evidence="6 7" key="1">
    <citation type="submission" date="2024-06" db="EMBL/GenBank/DDBJ databases">
        <title>The Natural Products Discovery Center: Release of the First 8490 Sequenced Strains for Exploring Actinobacteria Biosynthetic Diversity.</title>
        <authorList>
            <person name="Kalkreuter E."/>
            <person name="Kautsar S.A."/>
            <person name="Yang D."/>
            <person name="Bader C.D."/>
            <person name="Teijaro C.N."/>
            <person name="Fluegel L."/>
            <person name="Davis C.M."/>
            <person name="Simpson J.R."/>
            <person name="Lauterbach L."/>
            <person name="Steele A.D."/>
            <person name="Gui C."/>
            <person name="Meng S."/>
            <person name="Li G."/>
            <person name="Viehrig K."/>
            <person name="Ye F."/>
            <person name="Su P."/>
            <person name="Kiefer A.F."/>
            <person name="Nichols A."/>
            <person name="Cepeda A.J."/>
            <person name="Yan W."/>
            <person name="Fan B."/>
            <person name="Jiang Y."/>
            <person name="Adhikari A."/>
            <person name="Zheng C.-J."/>
            <person name="Schuster L."/>
            <person name="Cowan T.M."/>
            <person name="Smanski M.J."/>
            <person name="Chevrette M.G."/>
            <person name="De Carvalho L.P.S."/>
            <person name="Shen B."/>
        </authorList>
    </citation>
    <scope>NUCLEOTIDE SEQUENCE [LARGE SCALE GENOMIC DNA]</scope>
    <source>
        <strain evidence="6 7">NPDC001694</strain>
    </source>
</reference>
<dbReference type="SUPFAM" id="SSF55781">
    <property type="entry name" value="GAF domain-like"/>
    <property type="match status" value="1"/>
</dbReference>
<dbReference type="InterPro" id="IPR050707">
    <property type="entry name" value="HTH_MetabolicPath_Reg"/>
</dbReference>
<dbReference type="PROSITE" id="PS51077">
    <property type="entry name" value="HTH_ICLR"/>
    <property type="match status" value="1"/>
</dbReference>
<sequence>MAPRTRHRGRFGRAGPGMPVWLYPGSSLRRGKLARSTSGESVLERVVRILDAFGPDTPALQVSQIATRAKLPLSTASRMVDELIDHGLLRRDAHRHVRIGVRLWELGQRASPTLGLREAALPFMEDLHAVTGHHVQIGVLQNDEVLFIERLSARSSVINFTRIAGRLSLHASSSGLVLLAHAGRTLQQRILNSPMERFTDATITTEAALRSELARIRRDGYAFCSGYLHPEATGIAAPIRDSRNRVIAALSVVVPNDDAARSHIPALLAAARGTHRLLVGPPAEQPKLDNHEQ</sequence>
<name>A0ABV1T968_9ACTN</name>
<keyword evidence="2" id="KW-0238">DNA-binding</keyword>
<gene>
    <name evidence="6" type="ORF">ABT211_04690</name>
</gene>
<evidence type="ECO:0000256" key="2">
    <source>
        <dbReference type="ARBA" id="ARBA00023125"/>
    </source>
</evidence>
<dbReference type="SMART" id="SM00346">
    <property type="entry name" value="HTH_ICLR"/>
    <property type="match status" value="1"/>
</dbReference>
<organism evidence="6 7">
    <name type="scientific">Streptomyces sp. 900105755</name>
    <dbReference type="NCBI Taxonomy" id="3154389"/>
    <lineage>
        <taxon>Bacteria</taxon>
        <taxon>Bacillati</taxon>
        <taxon>Actinomycetota</taxon>
        <taxon>Actinomycetes</taxon>
        <taxon>Kitasatosporales</taxon>
        <taxon>Streptomycetaceae</taxon>
        <taxon>Streptomyces</taxon>
    </lineage>
</organism>
<evidence type="ECO:0000259" key="4">
    <source>
        <dbReference type="PROSITE" id="PS51077"/>
    </source>
</evidence>
<keyword evidence="3" id="KW-0804">Transcription</keyword>
<accession>A0ABV1T968</accession>
<dbReference type="Proteomes" id="UP001490365">
    <property type="component" value="Unassembled WGS sequence"/>
</dbReference>
<dbReference type="InterPro" id="IPR014757">
    <property type="entry name" value="Tscrpt_reg_IclR_C"/>
</dbReference>
<dbReference type="InterPro" id="IPR029016">
    <property type="entry name" value="GAF-like_dom_sf"/>
</dbReference>
<evidence type="ECO:0000259" key="5">
    <source>
        <dbReference type="PROSITE" id="PS51078"/>
    </source>
</evidence>
<dbReference type="SUPFAM" id="SSF46785">
    <property type="entry name" value="Winged helix' DNA-binding domain"/>
    <property type="match status" value="1"/>
</dbReference>
<dbReference type="Pfam" id="PF09339">
    <property type="entry name" value="HTH_IclR"/>
    <property type="match status" value="1"/>
</dbReference>
<dbReference type="InterPro" id="IPR036388">
    <property type="entry name" value="WH-like_DNA-bd_sf"/>
</dbReference>
<evidence type="ECO:0000256" key="1">
    <source>
        <dbReference type="ARBA" id="ARBA00023015"/>
    </source>
</evidence>
<evidence type="ECO:0000256" key="3">
    <source>
        <dbReference type="ARBA" id="ARBA00023163"/>
    </source>
</evidence>
<dbReference type="PANTHER" id="PTHR30136:SF24">
    <property type="entry name" value="HTH-TYPE TRANSCRIPTIONAL REPRESSOR ALLR"/>
    <property type="match status" value="1"/>
</dbReference>
<dbReference type="Pfam" id="PF01614">
    <property type="entry name" value="IclR_C"/>
    <property type="match status" value="1"/>
</dbReference>
<dbReference type="PROSITE" id="PS51078">
    <property type="entry name" value="ICLR_ED"/>
    <property type="match status" value="1"/>
</dbReference>
<comment type="caution">
    <text evidence="6">The sequence shown here is derived from an EMBL/GenBank/DDBJ whole genome shotgun (WGS) entry which is preliminary data.</text>
</comment>
<dbReference type="RefSeq" id="WP_351955273.1">
    <property type="nucleotide sequence ID" value="NZ_JBEOZM010000002.1"/>
</dbReference>
<feature type="domain" description="HTH iclR-type" evidence="4">
    <location>
        <begin position="40"/>
        <end position="108"/>
    </location>
</feature>
<protein>
    <submittedName>
        <fullName evidence="6">IclR family transcriptional regulator</fullName>
    </submittedName>
</protein>
<feature type="domain" description="IclR-ED" evidence="5">
    <location>
        <begin position="102"/>
        <end position="280"/>
    </location>
</feature>
<keyword evidence="7" id="KW-1185">Reference proteome</keyword>
<dbReference type="Gene3D" id="3.30.450.40">
    <property type="match status" value="1"/>
</dbReference>
<dbReference type="EMBL" id="JBEOZM010000002">
    <property type="protein sequence ID" value="MER6266590.1"/>
    <property type="molecule type" value="Genomic_DNA"/>
</dbReference>